<dbReference type="Proteomes" id="UP000197138">
    <property type="component" value="Unassembled WGS sequence"/>
</dbReference>
<evidence type="ECO:0000256" key="4">
    <source>
        <dbReference type="ARBA" id="ARBA00023136"/>
    </source>
</evidence>
<dbReference type="InterPro" id="IPR044839">
    <property type="entry name" value="NDR1-like"/>
</dbReference>
<evidence type="ECO:0000313" key="11">
    <source>
        <dbReference type="Proteomes" id="UP000233551"/>
    </source>
</evidence>
<evidence type="ECO:0000256" key="5">
    <source>
        <dbReference type="SAM" id="MobiDB-lite"/>
    </source>
</evidence>
<evidence type="ECO:0000256" key="1">
    <source>
        <dbReference type="ARBA" id="ARBA00004167"/>
    </source>
</evidence>
<reference evidence="10" key="1">
    <citation type="journal article" date="2017" name="Plant J.">
        <title>The pomegranate (Punica granatum L.) genome and the genomics of punicalagin biosynthesis.</title>
        <authorList>
            <person name="Qin G."/>
            <person name="Xu C."/>
            <person name="Ming R."/>
            <person name="Tang H."/>
            <person name="Guyot R."/>
            <person name="Kramer E.M."/>
            <person name="Hu Y."/>
            <person name="Yi X."/>
            <person name="Qi Y."/>
            <person name="Xu X."/>
            <person name="Gao Z."/>
            <person name="Pan H."/>
            <person name="Jian J."/>
            <person name="Tian Y."/>
            <person name="Yue Z."/>
            <person name="Xu Y."/>
        </authorList>
    </citation>
    <scope>NUCLEOTIDE SEQUENCE [LARGE SCALE GENOMIC DNA]</scope>
    <source>
        <strain evidence="10">cv. Dabenzi</strain>
    </source>
</reference>
<proteinExistence type="predicted"/>
<feature type="domain" description="Late embryogenesis abundant protein LEA-2 subgroup" evidence="7">
    <location>
        <begin position="135"/>
        <end position="238"/>
    </location>
</feature>
<feature type="compositionally biased region" description="Polar residues" evidence="5">
    <location>
        <begin position="12"/>
        <end position="21"/>
    </location>
</feature>
<reference evidence="9 11" key="3">
    <citation type="submission" date="2017-11" db="EMBL/GenBank/DDBJ databases">
        <title>De-novo sequencing of pomegranate (Punica granatum L.) genome.</title>
        <authorList>
            <person name="Akparov Z."/>
            <person name="Amiraslanov A."/>
            <person name="Hajiyeva S."/>
            <person name="Abbasov M."/>
            <person name="Kaur K."/>
            <person name="Hamwieh A."/>
            <person name="Solovyev V."/>
            <person name="Salamov A."/>
            <person name="Braich B."/>
            <person name="Kosarev P."/>
            <person name="Mahmoud A."/>
            <person name="Hajiyev E."/>
            <person name="Babayeva S."/>
            <person name="Izzatullayeva V."/>
            <person name="Mammadov A."/>
            <person name="Mammadov A."/>
            <person name="Sharifova S."/>
            <person name="Ojaghi J."/>
            <person name="Eynullazada K."/>
            <person name="Bayramov B."/>
            <person name="Abdulazimova A."/>
            <person name="Shahmuradov I."/>
        </authorList>
    </citation>
    <scope>NUCLEOTIDE SEQUENCE [LARGE SCALE GENOMIC DNA]</scope>
    <source>
        <strain evidence="9">AG2017</strain>
        <strain evidence="11">cv. AG2017</strain>
        <tissue evidence="9">Leaf</tissue>
    </source>
</reference>
<dbReference type="GeneID" id="116199400"/>
<evidence type="ECO:0000256" key="3">
    <source>
        <dbReference type="ARBA" id="ARBA00022989"/>
    </source>
</evidence>
<reference evidence="8" key="2">
    <citation type="submission" date="2017-06" db="EMBL/GenBank/DDBJ databases">
        <title>The pomegranate genome and the genomics of punicalagin biosynthesis.</title>
        <authorList>
            <person name="Xu C."/>
        </authorList>
    </citation>
    <scope>NUCLEOTIDE SEQUENCE [LARGE SCALE GENOMIC DNA]</scope>
    <source>
        <tissue evidence="8">Fresh leaf</tissue>
    </source>
</reference>
<evidence type="ECO:0000259" key="7">
    <source>
        <dbReference type="Pfam" id="PF03168"/>
    </source>
</evidence>
<comment type="subcellular location">
    <subcellularLocation>
        <location evidence="1">Membrane</location>
        <topology evidence="1">Single-pass membrane protein</topology>
    </subcellularLocation>
</comment>
<sequence>MADRVHPHDSPSYDSGPQSPTKIRHPPADKPVSPPSGTYVIQIPKDQIYRVPPPENATRVKHYSSSRKPRRSCCRRRCCCLLFLILAAVILAGIAAAVFYFVVKPEAPDYSVTGISISGLNLTSSSAVSPAVDVTVRAANGNDKIGIYYREGSSVDLYYSDIKLCDGALPAFYQPTNNVTVFKTALRGSGIVLTSQAHQALVTAQTQGKVPLKVDIRAPLKFKVGAVKTWEITVKVTCDVTVDKLTSTARIESTDCGYGVDIFS</sequence>
<dbReference type="EMBL" id="MTKT01003950">
    <property type="protein sequence ID" value="OWM73588.1"/>
    <property type="molecule type" value="Genomic_DNA"/>
</dbReference>
<comment type="caution">
    <text evidence="8">The sequence shown here is derived from an EMBL/GenBank/DDBJ whole genome shotgun (WGS) entry which is preliminary data.</text>
</comment>
<evidence type="ECO:0000256" key="6">
    <source>
        <dbReference type="SAM" id="Phobius"/>
    </source>
</evidence>
<keyword evidence="4 6" id="KW-0472">Membrane</keyword>
<dbReference type="Proteomes" id="UP000233551">
    <property type="component" value="Unassembled WGS sequence"/>
</dbReference>
<evidence type="ECO:0000256" key="2">
    <source>
        <dbReference type="ARBA" id="ARBA00022692"/>
    </source>
</evidence>
<dbReference type="PANTHER" id="PTHR31234:SF70">
    <property type="entry name" value="LATE EMBRYOGENESIS ABUNDANT PROTEIN LEA-2 SUBGROUP DOMAIN-CONTAINING PROTEIN"/>
    <property type="match status" value="1"/>
</dbReference>
<name>A0A218WM74_PUNGR</name>
<protein>
    <recommendedName>
        <fullName evidence="7">Late embryogenesis abundant protein LEA-2 subgroup domain-containing protein</fullName>
    </recommendedName>
</protein>
<gene>
    <name evidence="8" type="ORF">CDL15_Pgr026687</name>
    <name evidence="9" type="ORF">CRG98_039320</name>
</gene>
<dbReference type="GO" id="GO:0098542">
    <property type="term" value="P:defense response to other organism"/>
    <property type="evidence" value="ECO:0007669"/>
    <property type="project" value="InterPro"/>
</dbReference>
<feature type="compositionally biased region" description="Basic and acidic residues" evidence="5">
    <location>
        <begin position="1"/>
        <end position="11"/>
    </location>
</feature>
<feature type="transmembrane region" description="Helical" evidence="6">
    <location>
        <begin position="78"/>
        <end position="103"/>
    </location>
</feature>
<dbReference type="STRING" id="22663.A0A218WM74"/>
<dbReference type="PANTHER" id="PTHR31234">
    <property type="entry name" value="LATE EMBRYOGENESIS ABUNDANT (LEA) HYDROXYPROLINE-RICH GLYCOPROTEIN FAMILY"/>
    <property type="match status" value="1"/>
</dbReference>
<dbReference type="EMBL" id="PGOL01003615">
    <property type="protein sequence ID" value="PKI40295.1"/>
    <property type="molecule type" value="Genomic_DNA"/>
</dbReference>
<evidence type="ECO:0000313" key="10">
    <source>
        <dbReference type="Proteomes" id="UP000197138"/>
    </source>
</evidence>
<organism evidence="8 10">
    <name type="scientific">Punica granatum</name>
    <name type="common">Pomegranate</name>
    <dbReference type="NCBI Taxonomy" id="22663"/>
    <lineage>
        <taxon>Eukaryota</taxon>
        <taxon>Viridiplantae</taxon>
        <taxon>Streptophyta</taxon>
        <taxon>Embryophyta</taxon>
        <taxon>Tracheophyta</taxon>
        <taxon>Spermatophyta</taxon>
        <taxon>Magnoliopsida</taxon>
        <taxon>eudicotyledons</taxon>
        <taxon>Gunneridae</taxon>
        <taxon>Pentapetalae</taxon>
        <taxon>rosids</taxon>
        <taxon>malvids</taxon>
        <taxon>Myrtales</taxon>
        <taxon>Lythraceae</taxon>
        <taxon>Punica</taxon>
    </lineage>
</organism>
<evidence type="ECO:0000313" key="8">
    <source>
        <dbReference type="EMBL" id="OWM73588.1"/>
    </source>
</evidence>
<keyword evidence="11" id="KW-1185">Reference proteome</keyword>
<keyword evidence="2 6" id="KW-0812">Transmembrane</keyword>
<feature type="region of interest" description="Disordered" evidence="5">
    <location>
        <begin position="1"/>
        <end position="38"/>
    </location>
</feature>
<dbReference type="OrthoDB" id="1849707at2759"/>
<dbReference type="InterPro" id="IPR004864">
    <property type="entry name" value="LEA_2"/>
</dbReference>
<dbReference type="AlphaFoldDB" id="A0A218WM74"/>
<evidence type="ECO:0000313" key="9">
    <source>
        <dbReference type="EMBL" id="PKI40295.1"/>
    </source>
</evidence>
<dbReference type="GO" id="GO:0005886">
    <property type="term" value="C:plasma membrane"/>
    <property type="evidence" value="ECO:0007669"/>
    <property type="project" value="TreeGrafter"/>
</dbReference>
<dbReference type="Pfam" id="PF03168">
    <property type="entry name" value="LEA_2"/>
    <property type="match status" value="1"/>
</dbReference>
<keyword evidence="3 6" id="KW-1133">Transmembrane helix</keyword>
<accession>A0A218WM74</accession>